<sequence>MKLGTEWDPLGRQPFELRRELSKLGRQPFEPGTEPPKLGRAYDQHLFKKDQRQNIIHVAGPFH</sequence>
<dbReference type="Proteomes" id="UP000198312">
    <property type="component" value="Chromosome"/>
</dbReference>
<keyword evidence="2" id="KW-1185">Reference proteome</keyword>
<accession>A0A220U2P7</accession>
<organism evidence="1 2">
    <name type="scientific">Virgibacillus phasianinus</name>
    <dbReference type="NCBI Taxonomy" id="2017483"/>
    <lineage>
        <taxon>Bacteria</taxon>
        <taxon>Bacillati</taxon>
        <taxon>Bacillota</taxon>
        <taxon>Bacilli</taxon>
        <taxon>Bacillales</taxon>
        <taxon>Bacillaceae</taxon>
        <taxon>Virgibacillus</taxon>
    </lineage>
</organism>
<dbReference type="AlphaFoldDB" id="A0A220U2P7"/>
<gene>
    <name evidence="1" type="ORF">CFK37_08800</name>
</gene>
<name>A0A220U2P7_9BACI</name>
<dbReference type="EMBL" id="CP022315">
    <property type="protein sequence ID" value="ASK62252.1"/>
    <property type="molecule type" value="Genomic_DNA"/>
</dbReference>
<reference evidence="1 2" key="1">
    <citation type="submission" date="2017-07" db="EMBL/GenBank/DDBJ databases">
        <title>Virgibacillus sp. LM2416.</title>
        <authorList>
            <person name="Tak E.J."/>
            <person name="Bae J.-W."/>
        </authorList>
    </citation>
    <scope>NUCLEOTIDE SEQUENCE [LARGE SCALE GENOMIC DNA]</scope>
    <source>
        <strain evidence="1 2">LM2416</strain>
    </source>
</reference>
<protein>
    <submittedName>
        <fullName evidence="1">Uncharacterized protein</fullName>
    </submittedName>
</protein>
<proteinExistence type="predicted"/>
<evidence type="ECO:0000313" key="2">
    <source>
        <dbReference type="Proteomes" id="UP000198312"/>
    </source>
</evidence>
<dbReference type="KEGG" id="vil:CFK37_08800"/>
<evidence type="ECO:0000313" key="1">
    <source>
        <dbReference type="EMBL" id="ASK62252.1"/>
    </source>
</evidence>